<name>A0AAN9WKT2_9ORTH</name>
<dbReference type="InterPro" id="IPR034294">
    <property type="entry name" value="Aquaporin_transptr"/>
</dbReference>
<dbReference type="AlphaFoldDB" id="A0AAN9WKT2"/>
<comment type="similarity">
    <text evidence="2 6">Belongs to the MIP/aquaporin (TC 1.A.8) family.</text>
</comment>
<dbReference type="InterPro" id="IPR023271">
    <property type="entry name" value="Aquaporin-like"/>
</dbReference>
<feature type="transmembrane region" description="Helical" evidence="8">
    <location>
        <begin position="109"/>
        <end position="131"/>
    </location>
</feature>
<keyword evidence="4 8" id="KW-1133">Transmembrane helix</keyword>
<feature type="region of interest" description="Disordered" evidence="7">
    <location>
        <begin position="1"/>
        <end position="22"/>
    </location>
</feature>
<dbReference type="SUPFAM" id="SSF81338">
    <property type="entry name" value="Aquaporin-like"/>
    <property type="match status" value="1"/>
</dbReference>
<keyword evidence="5 8" id="KW-0472">Membrane</keyword>
<organism evidence="9 10">
    <name type="scientific">Gryllus longicercus</name>
    <dbReference type="NCBI Taxonomy" id="2509291"/>
    <lineage>
        <taxon>Eukaryota</taxon>
        <taxon>Metazoa</taxon>
        <taxon>Ecdysozoa</taxon>
        <taxon>Arthropoda</taxon>
        <taxon>Hexapoda</taxon>
        <taxon>Insecta</taxon>
        <taxon>Pterygota</taxon>
        <taxon>Neoptera</taxon>
        <taxon>Polyneoptera</taxon>
        <taxon>Orthoptera</taxon>
        <taxon>Ensifera</taxon>
        <taxon>Gryllidea</taxon>
        <taxon>Grylloidea</taxon>
        <taxon>Gryllidae</taxon>
        <taxon>Gryllinae</taxon>
        <taxon>Gryllus</taxon>
    </lineage>
</organism>
<dbReference type="GO" id="GO:0005886">
    <property type="term" value="C:plasma membrane"/>
    <property type="evidence" value="ECO:0007669"/>
    <property type="project" value="TreeGrafter"/>
</dbReference>
<reference evidence="9 10" key="1">
    <citation type="submission" date="2024-03" db="EMBL/GenBank/DDBJ databases">
        <title>The genome assembly and annotation of the cricket Gryllus longicercus Weissman &amp; Gray.</title>
        <authorList>
            <person name="Szrajer S."/>
            <person name="Gray D."/>
            <person name="Ylla G."/>
        </authorList>
    </citation>
    <scope>NUCLEOTIDE SEQUENCE [LARGE SCALE GENOMIC DNA]</scope>
    <source>
        <strain evidence="9">DAG 2021-001</strain>
        <tissue evidence="9">Whole body minus gut</tissue>
    </source>
</reference>
<feature type="transmembrane region" description="Helical" evidence="8">
    <location>
        <begin position="137"/>
        <end position="162"/>
    </location>
</feature>
<evidence type="ECO:0000256" key="7">
    <source>
        <dbReference type="SAM" id="MobiDB-lite"/>
    </source>
</evidence>
<sequence>MGPRGASPPKEAANGSERPGRVVPEVSAARAVSRRCPVPVEGVLKSREGTRRRHSEAVVRGSVSEQVVFSSLHLHLCAFHIFCKMSANLMERVGVNELKDRRGGIWKALLAEFLGTMILNLFGCGSCINVNETQAGGYILISLSFGLAVMAAIQAVGHVSGAHVNPAVTAGMLVTGRVYPLKGLLYIIAQCIGAITGTAILKALTPDKVQGNLGMTTLGPNVTAIQGFGIEFFLGFILVLVVFGVCDPNKPTTAGIAPLVIGLTVTVGHLMAIDYTGSSMNPARTLGSAVVSAHWDDHWVYWLGPILGGISAALLYYHAFSAPAVEAPTEYSPVQLKRLDKNKDEDGMA</sequence>
<dbReference type="NCBIfam" id="TIGR00861">
    <property type="entry name" value="MIP"/>
    <property type="match status" value="1"/>
</dbReference>
<dbReference type="CDD" id="cd00333">
    <property type="entry name" value="MIP"/>
    <property type="match status" value="1"/>
</dbReference>
<evidence type="ECO:0000256" key="2">
    <source>
        <dbReference type="ARBA" id="ARBA00006175"/>
    </source>
</evidence>
<evidence type="ECO:0000256" key="4">
    <source>
        <dbReference type="ARBA" id="ARBA00022989"/>
    </source>
</evidence>
<dbReference type="PANTHER" id="PTHR19139:SF199">
    <property type="entry name" value="MIP17260P"/>
    <property type="match status" value="1"/>
</dbReference>
<feature type="transmembrane region" description="Helical" evidence="8">
    <location>
        <begin position="183"/>
        <end position="204"/>
    </location>
</feature>
<dbReference type="GO" id="GO:0015267">
    <property type="term" value="F:channel activity"/>
    <property type="evidence" value="ECO:0007669"/>
    <property type="project" value="InterPro"/>
</dbReference>
<feature type="transmembrane region" description="Helical" evidence="8">
    <location>
        <begin position="224"/>
        <end position="246"/>
    </location>
</feature>
<dbReference type="InterPro" id="IPR000425">
    <property type="entry name" value="MIP"/>
</dbReference>
<comment type="caution">
    <text evidence="9">The sequence shown here is derived from an EMBL/GenBank/DDBJ whole genome shotgun (WGS) entry which is preliminary data.</text>
</comment>
<gene>
    <name evidence="9" type="ORF">R5R35_011922</name>
</gene>
<dbReference type="Pfam" id="PF00230">
    <property type="entry name" value="MIP"/>
    <property type="match status" value="1"/>
</dbReference>
<keyword evidence="3 6" id="KW-0812">Transmembrane</keyword>
<evidence type="ECO:0000256" key="6">
    <source>
        <dbReference type="RuleBase" id="RU000477"/>
    </source>
</evidence>
<dbReference type="EMBL" id="JAZDUA010000020">
    <property type="protein sequence ID" value="KAK7872799.1"/>
    <property type="molecule type" value="Genomic_DNA"/>
</dbReference>
<evidence type="ECO:0000313" key="10">
    <source>
        <dbReference type="Proteomes" id="UP001378592"/>
    </source>
</evidence>
<proteinExistence type="inferred from homology"/>
<evidence type="ECO:0008006" key="11">
    <source>
        <dbReference type="Google" id="ProtNLM"/>
    </source>
</evidence>
<dbReference type="PANTHER" id="PTHR19139">
    <property type="entry name" value="AQUAPORIN TRANSPORTER"/>
    <property type="match status" value="1"/>
</dbReference>
<dbReference type="Gene3D" id="1.20.1080.10">
    <property type="entry name" value="Glycerol uptake facilitator protein"/>
    <property type="match status" value="1"/>
</dbReference>
<evidence type="ECO:0000256" key="1">
    <source>
        <dbReference type="ARBA" id="ARBA00004141"/>
    </source>
</evidence>
<feature type="transmembrane region" description="Helical" evidence="8">
    <location>
        <begin position="299"/>
        <end position="317"/>
    </location>
</feature>
<evidence type="ECO:0000256" key="3">
    <source>
        <dbReference type="ARBA" id="ARBA00022692"/>
    </source>
</evidence>
<evidence type="ECO:0000313" key="9">
    <source>
        <dbReference type="EMBL" id="KAK7872799.1"/>
    </source>
</evidence>
<protein>
    <recommendedName>
        <fullName evidence="11">Aquaporin</fullName>
    </recommendedName>
</protein>
<accession>A0AAN9WKT2</accession>
<comment type="subcellular location">
    <subcellularLocation>
        <location evidence="1">Membrane</location>
        <topology evidence="1">Multi-pass membrane protein</topology>
    </subcellularLocation>
</comment>
<evidence type="ECO:0000256" key="8">
    <source>
        <dbReference type="SAM" id="Phobius"/>
    </source>
</evidence>
<dbReference type="FunFam" id="1.20.1080.10:FF:000023">
    <property type="entry name" value="Prip, isoform A"/>
    <property type="match status" value="1"/>
</dbReference>
<dbReference type="PRINTS" id="PR00783">
    <property type="entry name" value="MINTRINSICP"/>
</dbReference>
<keyword evidence="10" id="KW-1185">Reference proteome</keyword>
<evidence type="ECO:0000256" key="5">
    <source>
        <dbReference type="ARBA" id="ARBA00023136"/>
    </source>
</evidence>
<keyword evidence="6" id="KW-0813">Transport</keyword>
<feature type="transmembrane region" description="Helical" evidence="8">
    <location>
        <begin position="253"/>
        <end position="273"/>
    </location>
</feature>
<dbReference type="Proteomes" id="UP001378592">
    <property type="component" value="Unassembled WGS sequence"/>
</dbReference>